<name>A0A9P8PNJ0_9ASCO</name>
<dbReference type="InterPro" id="IPR000626">
    <property type="entry name" value="Ubiquitin-like_dom"/>
</dbReference>
<dbReference type="Proteomes" id="UP000769528">
    <property type="component" value="Unassembled WGS sequence"/>
</dbReference>
<protein>
    <recommendedName>
        <fullName evidence="1">Ubiquitin-like domain-containing protein</fullName>
    </recommendedName>
</protein>
<dbReference type="InterPro" id="IPR031765">
    <property type="entry name" value="Mdy2_get4-bd"/>
</dbReference>
<dbReference type="AlphaFoldDB" id="A0A9P8PNJ0"/>
<dbReference type="InterPro" id="IPR029071">
    <property type="entry name" value="Ubiquitin-like_domsf"/>
</dbReference>
<organism evidence="2 3">
    <name type="scientific">Wickerhamomyces mucosus</name>
    <dbReference type="NCBI Taxonomy" id="1378264"/>
    <lineage>
        <taxon>Eukaryota</taxon>
        <taxon>Fungi</taxon>
        <taxon>Dikarya</taxon>
        <taxon>Ascomycota</taxon>
        <taxon>Saccharomycotina</taxon>
        <taxon>Saccharomycetes</taxon>
        <taxon>Phaffomycetales</taxon>
        <taxon>Wickerhamomycetaceae</taxon>
        <taxon>Wickerhamomyces</taxon>
    </lineage>
</organism>
<reference evidence="2" key="1">
    <citation type="journal article" date="2021" name="Open Biol.">
        <title>Shared evolutionary footprints suggest mitochondrial oxidative damage underlies multiple complex I losses in fungi.</title>
        <authorList>
            <person name="Schikora-Tamarit M.A."/>
            <person name="Marcet-Houben M."/>
            <person name="Nosek J."/>
            <person name="Gabaldon T."/>
        </authorList>
    </citation>
    <scope>NUCLEOTIDE SEQUENCE</scope>
    <source>
        <strain evidence="2">CBS6341</strain>
    </source>
</reference>
<accession>A0A9P8PNJ0</accession>
<dbReference type="OrthoDB" id="4067208at2759"/>
<comment type="caution">
    <text evidence="2">The sequence shown here is derived from an EMBL/GenBank/DDBJ whole genome shotgun (WGS) entry which is preliminary data.</text>
</comment>
<evidence type="ECO:0000313" key="3">
    <source>
        <dbReference type="Proteomes" id="UP000769528"/>
    </source>
</evidence>
<proteinExistence type="predicted"/>
<dbReference type="Gene3D" id="3.10.20.90">
    <property type="entry name" value="Phosphatidylinositol 3-kinase Catalytic Subunit, Chain A, domain 1"/>
    <property type="match status" value="1"/>
</dbReference>
<evidence type="ECO:0000313" key="2">
    <source>
        <dbReference type="EMBL" id="KAH3674727.1"/>
    </source>
</evidence>
<keyword evidence="3" id="KW-1185">Reference proteome</keyword>
<reference evidence="2" key="2">
    <citation type="submission" date="2021-01" db="EMBL/GenBank/DDBJ databases">
        <authorList>
            <person name="Schikora-Tamarit M.A."/>
        </authorList>
    </citation>
    <scope>NUCLEOTIDE SEQUENCE</scope>
    <source>
        <strain evidence="2">CBS6341</strain>
    </source>
</reference>
<evidence type="ECO:0000259" key="1">
    <source>
        <dbReference type="PROSITE" id="PS50053"/>
    </source>
</evidence>
<gene>
    <name evidence="2" type="ORF">WICMUC_003077</name>
</gene>
<feature type="domain" description="Ubiquitin-like" evidence="1">
    <location>
        <begin position="64"/>
        <end position="129"/>
    </location>
</feature>
<sequence length="201" mass="23066">MSQTEVEFVSNFLALLSTPIIQSDYKKDLKDVIKLNPLLPKLPNNKNPINKSLSIDNKESINFINVNFKSIKSPKFNINAKINSNDTIYKIKSQLLKNNELIKFDIEQINQLKFLIKGKVIQDSTIINSIIDPQIKDVNDEIVIKFTVLVSPRDETIDDIEPESNIVEIDQDWEFIAKILLENGIDSGKLKRLQKGWELTK</sequence>
<dbReference type="Pfam" id="PF16843">
    <property type="entry name" value="Get5_bdg"/>
    <property type="match status" value="1"/>
</dbReference>
<dbReference type="PROSITE" id="PS50053">
    <property type="entry name" value="UBIQUITIN_2"/>
    <property type="match status" value="1"/>
</dbReference>
<dbReference type="EMBL" id="JAEUBF010000832">
    <property type="protein sequence ID" value="KAH3674727.1"/>
    <property type="molecule type" value="Genomic_DNA"/>
</dbReference>
<dbReference type="SUPFAM" id="SSF54236">
    <property type="entry name" value="Ubiquitin-like"/>
    <property type="match status" value="1"/>
</dbReference>